<comment type="caution">
    <text evidence="1">The sequence shown here is derived from an EMBL/GenBank/DDBJ whole genome shotgun (WGS) entry which is preliminary data.</text>
</comment>
<sequence>METILHLIELLIPGLISFPIAQIKIANCVTFLSISHQIRFCTTSEQVLESSTANKRVRVE</sequence>
<protein>
    <submittedName>
        <fullName evidence="1">Uncharacterized protein</fullName>
    </submittedName>
</protein>
<dbReference type="AlphaFoldDB" id="A0A0V0SID8"/>
<evidence type="ECO:0000313" key="2">
    <source>
        <dbReference type="Proteomes" id="UP000054630"/>
    </source>
</evidence>
<organism evidence="1 2">
    <name type="scientific">Trichinella nelsoni</name>
    <dbReference type="NCBI Taxonomy" id="6336"/>
    <lineage>
        <taxon>Eukaryota</taxon>
        <taxon>Metazoa</taxon>
        <taxon>Ecdysozoa</taxon>
        <taxon>Nematoda</taxon>
        <taxon>Enoplea</taxon>
        <taxon>Dorylaimia</taxon>
        <taxon>Trichinellida</taxon>
        <taxon>Trichinellidae</taxon>
        <taxon>Trichinella</taxon>
    </lineage>
</organism>
<name>A0A0V0SID8_9BILA</name>
<reference evidence="1 2" key="1">
    <citation type="submission" date="2015-01" db="EMBL/GenBank/DDBJ databases">
        <title>Evolution of Trichinella species and genotypes.</title>
        <authorList>
            <person name="Korhonen P.K."/>
            <person name="Edoardo P."/>
            <person name="Giuseppe L.R."/>
            <person name="Gasser R.B."/>
        </authorList>
    </citation>
    <scope>NUCLEOTIDE SEQUENCE [LARGE SCALE GENOMIC DNA]</scope>
    <source>
        <strain evidence="1">ISS37</strain>
    </source>
</reference>
<gene>
    <name evidence="1" type="ORF">T07_8797</name>
</gene>
<dbReference type="EMBL" id="JYDL01000007">
    <property type="protein sequence ID" value="KRX26568.1"/>
    <property type="molecule type" value="Genomic_DNA"/>
</dbReference>
<dbReference type="Proteomes" id="UP000054630">
    <property type="component" value="Unassembled WGS sequence"/>
</dbReference>
<keyword evidence="2" id="KW-1185">Reference proteome</keyword>
<accession>A0A0V0SID8</accession>
<evidence type="ECO:0000313" key="1">
    <source>
        <dbReference type="EMBL" id="KRX26568.1"/>
    </source>
</evidence>
<dbReference type="OrthoDB" id="5935074at2759"/>
<proteinExistence type="predicted"/>